<sequence>MSDTNQMQDNWAEMVEQMNDAVADSMEQNMKAQAAFVESWADAVEDSLPKEDELAEGLQGYNQAYEEWMNAAEQMVERSADAAQGEDVDPSEFRDIWLQSANEAFKHVMGTSAFAAANGQLVESMMEMQQEADELNQDAIAQMGFPTRDDMDEVAERLLEVERRQHAVEEKLDRVLEHLEE</sequence>
<evidence type="ECO:0000313" key="5">
    <source>
        <dbReference type="EMBL" id="MBX0295864.1"/>
    </source>
</evidence>
<dbReference type="RefSeq" id="WP_220580482.1">
    <property type="nucleotide sequence ID" value="NZ_RKLT01000004.1"/>
</dbReference>
<dbReference type="GO" id="GO:0042619">
    <property type="term" value="P:poly-hydroxybutyrate biosynthetic process"/>
    <property type="evidence" value="ECO:0007669"/>
    <property type="project" value="UniProtKB-KW"/>
</dbReference>
<dbReference type="AlphaFoldDB" id="A0AAW4PDF4"/>
<gene>
    <name evidence="5" type="ORF">EGH23_13350</name>
</gene>
<dbReference type="Proteomes" id="UP001430455">
    <property type="component" value="Unassembled WGS sequence"/>
</dbReference>
<reference evidence="5 6" key="1">
    <citation type="submission" date="2021-06" db="EMBL/GenBank/DDBJ databases">
        <title>Halomicroarcula sp. a new haloarchaeum isolated from saline soil.</title>
        <authorList>
            <person name="Duran-Viseras A."/>
            <person name="Sanchez-Porro C."/>
            <person name="Ventosa A."/>
        </authorList>
    </citation>
    <scope>NUCLEOTIDE SEQUENCE [LARGE SCALE GENOMIC DNA]</scope>
    <source>
        <strain evidence="5 6">F27</strain>
    </source>
</reference>
<evidence type="ECO:0000313" key="6">
    <source>
        <dbReference type="Proteomes" id="UP001430455"/>
    </source>
</evidence>
<name>A0AAW4PDF4_9EURY</name>
<dbReference type="EMBL" id="RKLT01000004">
    <property type="protein sequence ID" value="MBX0295864.1"/>
    <property type="molecule type" value="Genomic_DNA"/>
</dbReference>
<evidence type="ECO:0000256" key="4">
    <source>
        <dbReference type="SAM" id="Coils"/>
    </source>
</evidence>
<proteinExistence type="predicted"/>
<comment type="caution">
    <text evidence="5">The sequence shown here is derived from an EMBL/GenBank/DDBJ whole genome shotgun (WGS) entry which is preliminary data.</text>
</comment>
<evidence type="ECO:0000256" key="1">
    <source>
        <dbReference type="ARBA" id="ARBA00004683"/>
    </source>
</evidence>
<keyword evidence="6" id="KW-1185">Reference proteome</keyword>
<keyword evidence="3" id="KW-0583">PHB biosynthesis</keyword>
<feature type="coiled-coil region" evidence="4">
    <location>
        <begin position="118"/>
        <end position="171"/>
    </location>
</feature>
<dbReference type="InterPro" id="IPR010123">
    <property type="entry name" value="PHA_synth_III_E"/>
</dbReference>
<organism evidence="5 6">
    <name type="scientific">Haloarcula nitratireducens</name>
    <dbReference type="NCBI Taxonomy" id="2487749"/>
    <lineage>
        <taxon>Archaea</taxon>
        <taxon>Methanobacteriati</taxon>
        <taxon>Methanobacteriota</taxon>
        <taxon>Stenosarchaea group</taxon>
        <taxon>Halobacteria</taxon>
        <taxon>Halobacteriales</taxon>
        <taxon>Haloarculaceae</taxon>
        <taxon>Haloarcula</taxon>
    </lineage>
</organism>
<protein>
    <recommendedName>
        <fullName evidence="2">Poly(3-hydroxyalkanoate) polymerase subunit PhaE</fullName>
    </recommendedName>
</protein>
<keyword evidence="4" id="KW-0175">Coiled coil</keyword>
<comment type="pathway">
    <text evidence="1">Biopolymer metabolism; poly-(R)-3-hydroxybutanoate biosynthesis.</text>
</comment>
<evidence type="ECO:0000256" key="2">
    <source>
        <dbReference type="ARBA" id="ARBA00019066"/>
    </source>
</evidence>
<accession>A0AAW4PDF4</accession>
<evidence type="ECO:0000256" key="3">
    <source>
        <dbReference type="ARBA" id="ARBA00022752"/>
    </source>
</evidence>
<dbReference type="Pfam" id="PF09712">
    <property type="entry name" value="PHA_synth_III_E"/>
    <property type="match status" value="1"/>
</dbReference>